<dbReference type="Proteomes" id="UP000050668">
    <property type="component" value="Unassembled WGS sequence"/>
</dbReference>
<protein>
    <submittedName>
        <fullName evidence="1">Uncharacterized protein</fullName>
    </submittedName>
</protein>
<evidence type="ECO:0000313" key="2">
    <source>
        <dbReference type="Proteomes" id="UP000050668"/>
    </source>
</evidence>
<gene>
    <name evidence="1" type="ORF">AEA09_05080</name>
</gene>
<comment type="caution">
    <text evidence="1">The sequence shown here is derived from an EMBL/GenBank/DDBJ whole genome shotgun (WGS) entry which is preliminary data.</text>
</comment>
<sequence>MKKLFQLTPLIELSQYESLKIIGPYRFLHADASSCSFIYAHYQVTIRGKSVEIDAIKEEMLQLTIVDLKEMHIKIRQEEDRNNDMES</sequence>
<evidence type="ECO:0000313" key="1">
    <source>
        <dbReference type="EMBL" id="KOS67991.1"/>
    </source>
</evidence>
<organism evidence="1 2">
    <name type="scientific">Lysinibacillus contaminans</name>
    <dbReference type="NCBI Taxonomy" id="1293441"/>
    <lineage>
        <taxon>Bacteria</taxon>
        <taxon>Bacillati</taxon>
        <taxon>Bacillota</taxon>
        <taxon>Bacilli</taxon>
        <taxon>Bacillales</taxon>
        <taxon>Bacillaceae</taxon>
        <taxon>Lysinibacillus</taxon>
    </lineage>
</organism>
<proteinExistence type="predicted"/>
<name>A0ABR5JZE4_9BACI</name>
<dbReference type="EMBL" id="LGRV01000003">
    <property type="protein sequence ID" value="KOS67991.1"/>
    <property type="molecule type" value="Genomic_DNA"/>
</dbReference>
<dbReference type="RefSeq" id="WP_053582801.1">
    <property type="nucleotide sequence ID" value="NZ_LGRV01000003.1"/>
</dbReference>
<keyword evidence="2" id="KW-1185">Reference proteome</keyword>
<reference evidence="2" key="1">
    <citation type="submission" date="2015-07" db="EMBL/GenBank/DDBJ databases">
        <title>Fjat-14205 dsm 2895.</title>
        <authorList>
            <person name="Liu B."/>
            <person name="Wang J."/>
            <person name="Zhu Y."/>
            <person name="Liu G."/>
            <person name="Chen Q."/>
            <person name="Chen Z."/>
            <person name="Lan J."/>
            <person name="Che J."/>
            <person name="Ge C."/>
            <person name="Shi H."/>
            <person name="Pan Z."/>
            <person name="Liu X."/>
        </authorList>
    </citation>
    <scope>NUCLEOTIDE SEQUENCE [LARGE SCALE GENOMIC DNA]</scope>
    <source>
        <strain evidence="2">DSM 25560</strain>
    </source>
</reference>
<accession>A0ABR5JZE4</accession>